<name>A0ABY6E6J8_9ACTN</name>
<accession>A0ABY6E6J8</accession>
<sequence length="245" mass="26406">MSDLPGKSPASYAAIDSGESVAFRFQAQPEFHEVPLGIGIDEDALDEQMRSFARDYWGNREDWEPLRRMFAAVHTANAQQLASQGVVYYALGVFPIGGTADGAVPPERISRCTLLVSTRELDNSNPVVSAAGIAEALAHSNPDGEVQPVRIPAGPAVISIGASRAVWSLPDGGEQERFLVRIELWVPFPADNRLLLFCLSTSDVHDLHRYQAILADIADTISFGGVKRDSDVMATSAHDIGATFG</sequence>
<gene>
    <name evidence="1" type="ORF">N8I84_28910</name>
</gene>
<dbReference type="Proteomes" id="UP001061298">
    <property type="component" value="Chromosome"/>
</dbReference>
<proteinExistence type="predicted"/>
<dbReference type="RefSeq" id="WP_263232363.1">
    <property type="nucleotide sequence ID" value="NZ_CP106793.1"/>
</dbReference>
<keyword evidence="2" id="KW-1185">Reference proteome</keyword>
<dbReference type="EMBL" id="CP106793">
    <property type="protein sequence ID" value="UXY22267.1"/>
    <property type="molecule type" value="Genomic_DNA"/>
</dbReference>
<organism evidence="1 2">
    <name type="scientific">Streptomyces cynarae</name>
    <dbReference type="NCBI Taxonomy" id="2981134"/>
    <lineage>
        <taxon>Bacteria</taxon>
        <taxon>Bacillati</taxon>
        <taxon>Actinomycetota</taxon>
        <taxon>Actinomycetes</taxon>
        <taxon>Kitasatosporales</taxon>
        <taxon>Streptomycetaceae</taxon>
        <taxon>Streptomyces</taxon>
    </lineage>
</organism>
<reference evidence="1" key="1">
    <citation type="submission" date="2022-10" db="EMBL/GenBank/DDBJ databases">
        <authorList>
            <person name="Mo P."/>
        </authorList>
    </citation>
    <scope>NUCLEOTIDE SEQUENCE</scope>
    <source>
        <strain evidence="1">HUAS 13-4</strain>
    </source>
</reference>
<evidence type="ECO:0000313" key="1">
    <source>
        <dbReference type="EMBL" id="UXY22267.1"/>
    </source>
</evidence>
<protein>
    <submittedName>
        <fullName evidence="1">Uncharacterized protein</fullName>
    </submittedName>
</protein>
<evidence type="ECO:0000313" key="2">
    <source>
        <dbReference type="Proteomes" id="UP001061298"/>
    </source>
</evidence>